<evidence type="ECO:0000256" key="2">
    <source>
        <dbReference type="SAM" id="Phobius"/>
    </source>
</evidence>
<dbReference type="AlphaFoldDB" id="A0A6A6YXT0"/>
<feature type="transmembrane region" description="Helical" evidence="2">
    <location>
        <begin position="145"/>
        <end position="163"/>
    </location>
</feature>
<gene>
    <name evidence="4 6" type="ORF">BDZ99DRAFT_272886</name>
</gene>
<evidence type="ECO:0008006" key="7">
    <source>
        <dbReference type="Google" id="ProtNLM"/>
    </source>
</evidence>
<evidence type="ECO:0000313" key="5">
    <source>
        <dbReference type="Proteomes" id="UP000504636"/>
    </source>
</evidence>
<dbReference type="Pfam" id="PF06609">
    <property type="entry name" value="TRI12"/>
    <property type="match status" value="1"/>
</dbReference>
<feature type="signal peptide" evidence="3">
    <location>
        <begin position="1"/>
        <end position="26"/>
    </location>
</feature>
<proteinExistence type="predicted"/>
<evidence type="ECO:0000256" key="3">
    <source>
        <dbReference type="SAM" id="SignalP"/>
    </source>
</evidence>
<dbReference type="InterPro" id="IPR036259">
    <property type="entry name" value="MFS_trans_sf"/>
</dbReference>
<evidence type="ECO:0000256" key="1">
    <source>
        <dbReference type="ARBA" id="ARBA00022448"/>
    </source>
</evidence>
<keyword evidence="3" id="KW-0732">Signal</keyword>
<feature type="transmembrane region" description="Helical" evidence="2">
    <location>
        <begin position="50"/>
        <end position="68"/>
    </location>
</feature>
<dbReference type="Proteomes" id="UP000504636">
    <property type="component" value="Unplaced"/>
</dbReference>
<reference evidence="4 6" key="1">
    <citation type="journal article" date="2020" name="Stud. Mycol.">
        <title>101 Dothideomycetes genomes: a test case for predicting lifestyles and emergence of pathogens.</title>
        <authorList>
            <person name="Haridas S."/>
            <person name="Albert R."/>
            <person name="Binder M."/>
            <person name="Bloem J."/>
            <person name="Labutti K."/>
            <person name="Salamov A."/>
            <person name="Andreopoulos B."/>
            <person name="Baker S."/>
            <person name="Barry K."/>
            <person name="Bills G."/>
            <person name="Bluhm B."/>
            <person name="Cannon C."/>
            <person name="Castanera R."/>
            <person name="Culley D."/>
            <person name="Daum C."/>
            <person name="Ezra D."/>
            <person name="Gonzalez J."/>
            <person name="Henrissat B."/>
            <person name="Kuo A."/>
            <person name="Liang C."/>
            <person name="Lipzen A."/>
            <person name="Lutzoni F."/>
            <person name="Magnuson J."/>
            <person name="Mondo S."/>
            <person name="Nolan M."/>
            <person name="Ohm R."/>
            <person name="Pangilinan J."/>
            <person name="Park H.-J."/>
            <person name="Ramirez L."/>
            <person name="Alfaro M."/>
            <person name="Sun H."/>
            <person name="Tritt A."/>
            <person name="Yoshinaga Y."/>
            <person name="Zwiers L.-H."/>
            <person name="Turgeon B."/>
            <person name="Goodwin S."/>
            <person name="Spatafora J."/>
            <person name="Crous P."/>
            <person name="Grigoriev I."/>
        </authorList>
    </citation>
    <scope>NUCLEOTIDE SEQUENCE</scope>
    <source>
        <strain evidence="4 6">CBS 304.34</strain>
    </source>
</reference>
<dbReference type="OrthoDB" id="2587356at2759"/>
<dbReference type="GO" id="GO:0022857">
    <property type="term" value="F:transmembrane transporter activity"/>
    <property type="evidence" value="ECO:0007669"/>
    <property type="project" value="InterPro"/>
</dbReference>
<dbReference type="EMBL" id="MU003697">
    <property type="protein sequence ID" value="KAF2812737.1"/>
    <property type="molecule type" value="Genomic_DNA"/>
</dbReference>
<keyword evidence="2" id="KW-0812">Transmembrane</keyword>
<feature type="transmembrane region" description="Helical" evidence="2">
    <location>
        <begin position="170"/>
        <end position="189"/>
    </location>
</feature>
<evidence type="ECO:0000313" key="6">
    <source>
        <dbReference type="RefSeq" id="XP_033579701.1"/>
    </source>
</evidence>
<keyword evidence="2" id="KW-0472">Membrane</keyword>
<keyword evidence="5" id="KW-1185">Reference proteome</keyword>
<keyword evidence="1" id="KW-0813">Transport</keyword>
<reference evidence="6" key="2">
    <citation type="submission" date="2020-04" db="EMBL/GenBank/DDBJ databases">
        <authorList>
            <consortium name="NCBI Genome Project"/>
        </authorList>
    </citation>
    <scope>NUCLEOTIDE SEQUENCE</scope>
    <source>
        <strain evidence="6">CBS 304.34</strain>
    </source>
</reference>
<feature type="transmembrane region" description="Helical" evidence="2">
    <location>
        <begin position="224"/>
        <end position="242"/>
    </location>
</feature>
<dbReference type="SUPFAM" id="SSF103473">
    <property type="entry name" value="MFS general substrate transporter"/>
    <property type="match status" value="1"/>
</dbReference>
<feature type="chain" id="PRO_5044629440" description="MFS general substrate transporter" evidence="3">
    <location>
        <begin position="27"/>
        <end position="296"/>
    </location>
</feature>
<organism evidence="4">
    <name type="scientific">Mytilinidion resinicola</name>
    <dbReference type="NCBI Taxonomy" id="574789"/>
    <lineage>
        <taxon>Eukaryota</taxon>
        <taxon>Fungi</taxon>
        <taxon>Dikarya</taxon>
        <taxon>Ascomycota</taxon>
        <taxon>Pezizomycotina</taxon>
        <taxon>Dothideomycetes</taxon>
        <taxon>Pleosporomycetidae</taxon>
        <taxon>Mytilinidiales</taxon>
        <taxon>Mytilinidiaceae</taxon>
        <taxon>Mytilinidion</taxon>
    </lineage>
</organism>
<sequence length="296" mass="31417">MFANFRGFFLLITAIALANFSESVLSSFWPSNIIPTLYASTPPDPFRTYRYLLAPGIATVVGGLTAGLSVRAIGCTSLQFAAACFVQRVFIGLMATLTPNSIKPGLAFTAIGDFAGGYMKVLIVVKTQLAFGDELIGTGMGVMNLTRGIGPAYALCFYLTILSSQIGKTLAKRVAAAVLPLGLPITSLASQDQAALMQVLGTTLPILGTAVAEPKLAYTAAFRICYYVGMATGLLACVLALFTNDVRPTMTTERHVNLADSEHIMLSLKPKRIGEMHRGVGQHDGRDRIGADEASV</sequence>
<protein>
    <recommendedName>
        <fullName evidence="7">MFS general substrate transporter</fullName>
    </recommendedName>
</protein>
<keyword evidence="2" id="KW-1133">Transmembrane helix</keyword>
<dbReference type="InterPro" id="IPR010573">
    <property type="entry name" value="MFS_Str1/Tri12-like"/>
</dbReference>
<reference evidence="6" key="3">
    <citation type="submission" date="2025-04" db="UniProtKB">
        <authorList>
            <consortium name="RefSeq"/>
        </authorList>
    </citation>
    <scope>IDENTIFICATION</scope>
    <source>
        <strain evidence="6">CBS 304.34</strain>
    </source>
</reference>
<evidence type="ECO:0000313" key="4">
    <source>
        <dbReference type="EMBL" id="KAF2812737.1"/>
    </source>
</evidence>
<dbReference type="RefSeq" id="XP_033579701.1">
    <property type="nucleotide sequence ID" value="XM_033713907.1"/>
</dbReference>
<accession>A0A6A6YXT0</accession>
<dbReference type="GeneID" id="54454800"/>
<name>A0A6A6YXT0_9PEZI</name>